<accession>K0STB8</accession>
<protein>
    <submittedName>
        <fullName evidence="2">Uncharacterized protein</fullName>
    </submittedName>
</protein>
<reference evidence="2 3" key="1">
    <citation type="journal article" date="2012" name="Genome Biol.">
        <title>Genome and low-iron response of an oceanic diatom adapted to chronic iron limitation.</title>
        <authorList>
            <person name="Lommer M."/>
            <person name="Specht M."/>
            <person name="Roy A.S."/>
            <person name="Kraemer L."/>
            <person name="Andreson R."/>
            <person name="Gutowska M.A."/>
            <person name="Wolf J."/>
            <person name="Bergner S.V."/>
            <person name="Schilhabel M.B."/>
            <person name="Klostermeier U.C."/>
            <person name="Beiko R.G."/>
            <person name="Rosenstiel P."/>
            <person name="Hippler M."/>
            <person name="Laroche J."/>
        </authorList>
    </citation>
    <scope>NUCLEOTIDE SEQUENCE [LARGE SCALE GENOMIC DNA]</scope>
    <source>
        <strain evidence="2 3">CCMP1005</strain>
    </source>
</reference>
<dbReference type="Proteomes" id="UP000266841">
    <property type="component" value="Unassembled WGS sequence"/>
</dbReference>
<dbReference type="AlphaFoldDB" id="K0STB8"/>
<comment type="caution">
    <text evidence="2">The sequence shown here is derived from an EMBL/GenBank/DDBJ whole genome shotgun (WGS) entry which is preliminary data.</text>
</comment>
<evidence type="ECO:0000313" key="3">
    <source>
        <dbReference type="Proteomes" id="UP000266841"/>
    </source>
</evidence>
<organism evidence="2 3">
    <name type="scientific">Thalassiosira oceanica</name>
    <name type="common">Marine diatom</name>
    <dbReference type="NCBI Taxonomy" id="159749"/>
    <lineage>
        <taxon>Eukaryota</taxon>
        <taxon>Sar</taxon>
        <taxon>Stramenopiles</taxon>
        <taxon>Ochrophyta</taxon>
        <taxon>Bacillariophyta</taxon>
        <taxon>Coscinodiscophyceae</taxon>
        <taxon>Thalassiosirophycidae</taxon>
        <taxon>Thalassiosirales</taxon>
        <taxon>Thalassiosiraceae</taxon>
        <taxon>Thalassiosira</taxon>
    </lineage>
</organism>
<evidence type="ECO:0000256" key="1">
    <source>
        <dbReference type="SAM" id="MobiDB-lite"/>
    </source>
</evidence>
<dbReference type="OrthoDB" id="48467at2759"/>
<keyword evidence="3" id="KW-1185">Reference proteome</keyword>
<feature type="region of interest" description="Disordered" evidence="1">
    <location>
        <begin position="1"/>
        <end position="53"/>
    </location>
</feature>
<dbReference type="EMBL" id="AGNL01011042">
    <property type="protein sequence ID" value="EJK68635.1"/>
    <property type="molecule type" value="Genomic_DNA"/>
</dbReference>
<dbReference type="eggNOG" id="ENOG502STV5">
    <property type="taxonomic scope" value="Eukaryota"/>
</dbReference>
<dbReference type="OMA" id="FRITWID"/>
<name>K0STB8_THAOC</name>
<evidence type="ECO:0000313" key="2">
    <source>
        <dbReference type="EMBL" id="EJK68635.1"/>
    </source>
</evidence>
<proteinExistence type="predicted"/>
<gene>
    <name evidence="2" type="ORF">THAOC_10165</name>
</gene>
<sequence length="705" mass="77866">MTSKRRTPGLSRGEDEFEFGGSPGESTSTRIARQSAKHIKLPEDPEDRRRRRPIEIRAAAKRRKSYGGGKAAACKEATYILDGDECARDDDASPRPIPAAPITALPHLLQLRELGTATKNWKTLLLKRLISSPSSARLDEKKQTERYACLDRLAVPIHPSSANSKWNALQYSAPTYYYDPNNRTSIVGDGYEDVIKKYKRKAWRPYTKQRIPFSYLKTPITDAILALDRSGSHLIGIGGRDLSCRLECAGRHPKLSIKFYGVPSPARLDKQVSFCALNDRDVCPLIHSVPLLLGSSSGPADENSNFSADSTMFEGFSSPAAETPVLILLADDESMGVAFLHHSNAAAWSGSAGCSASQNDDSIGTIVAFETPQTSCRIRGETRLTSSYRLSNVQFGSWGAFTTRNLLWPATLIPTTRHSDSATAPASLFCYKVPSAFVFLNNEDDGFRLSYLTTCDLSSSDVTACASTVLSKQPTRTDISVRSDVISWERILSDSATGLPADRDSDCHVNSTMLQVPCEIFVCVDALLSEILSKRQASLFQDSPYQSTKQMHQATRKVPSALGVYVELNTINQSYDELRWMQHPSASDAASMKQWCDALALNWRMRKCRVGPFCTGHKGSQQLQTWVGSTHEVNTNEDLDDDVNAELWTEFIDQRNKGGKISSPKDISASSLYRHSDVVTNRAVHNAIPVKRISCRDSPIELIYG</sequence>